<accession>U6KMB5</accession>
<keyword evidence="4" id="KW-1185">Reference proteome</keyword>
<evidence type="ECO:0000256" key="1">
    <source>
        <dbReference type="SAM" id="Coils"/>
    </source>
</evidence>
<gene>
    <name evidence="3" type="ORF">EMH_0091670</name>
</gene>
<evidence type="ECO:0000256" key="2">
    <source>
        <dbReference type="SAM" id="MobiDB-lite"/>
    </source>
</evidence>
<dbReference type="RefSeq" id="XP_037878886.1">
    <property type="nucleotide sequence ID" value="XM_038023032.1"/>
</dbReference>
<organism evidence="3 4">
    <name type="scientific">Eimeria mitis</name>
    <dbReference type="NCBI Taxonomy" id="44415"/>
    <lineage>
        <taxon>Eukaryota</taxon>
        <taxon>Sar</taxon>
        <taxon>Alveolata</taxon>
        <taxon>Apicomplexa</taxon>
        <taxon>Conoidasida</taxon>
        <taxon>Coccidia</taxon>
        <taxon>Eucoccidiorida</taxon>
        <taxon>Eimeriorina</taxon>
        <taxon>Eimeriidae</taxon>
        <taxon>Eimeria</taxon>
    </lineage>
</organism>
<dbReference type="AlphaFoldDB" id="U6KMB5"/>
<proteinExistence type="predicted"/>
<dbReference type="VEuPathDB" id="ToxoDB:EMH_0091670"/>
<feature type="coiled-coil region" evidence="1">
    <location>
        <begin position="74"/>
        <end position="127"/>
    </location>
</feature>
<evidence type="ECO:0000313" key="4">
    <source>
        <dbReference type="Proteomes" id="UP000030744"/>
    </source>
</evidence>
<reference evidence="3" key="2">
    <citation type="submission" date="2013-10" db="EMBL/GenBank/DDBJ databases">
        <authorList>
            <person name="Aslett M."/>
        </authorList>
    </citation>
    <scope>NUCLEOTIDE SEQUENCE [LARGE SCALE GENOMIC DNA]</scope>
    <source>
        <strain evidence="3">Houghton</strain>
    </source>
</reference>
<feature type="region of interest" description="Disordered" evidence="2">
    <location>
        <begin position="179"/>
        <end position="200"/>
    </location>
</feature>
<dbReference type="EMBL" id="HG736376">
    <property type="protein sequence ID" value="CDJ36598.1"/>
    <property type="molecule type" value="Genomic_DNA"/>
</dbReference>
<sequence>MLKVACDALQIEFKCSDSIKGNAGAVLHMQYQRGHASIHRDLTGRLGELRILCILERQRQQNLPQQDVSVLEALDWLEDQLNRCEQQLQKHKEMMERMEEEDDILFASNLEQQARTIADNLSALLKAVANRRSSIPGALSEEEAAQSEAMQGHLKVVAYRAIGEAAAAGGRAVGMLKSAEEQRPGDSTLPWSQQAEGSKLSQLPRLRSTDVAQMISAMLKQFENVHAAMRKPVHAKEQTQERRSSSDALIEELLRASRTAAETSAAFLNEAQFMWLHAQLNASLELDMQLSATLAQRATAAVGMAAGEQPKQQHWHVEVPAVDIQVFENLLEQFKNVEEDAQSATALNQMALAATRMKQAALKLTMFVDERQKQPR</sequence>
<dbReference type="GeneID" id="60404547"/>
<reference evidence="3" key="1">
    <citation type="submission" date="2013-10" db="EMBL/GenBank/DDBJ databases">
        <title>Genomic analysis of the causative agents of coccidiosis in chickens.</title>
        <authorList>
            <person name="Reid A.J."/>
            <person name="Blake D."/>
            <person name="Billington K."/>
            <person name="Browne H."/>
            <person name="Dunn M."/>
            <person name="Hung S."/>
            <person name="Kawahara F."/>
            <person name="Miranda-Saavedra D."/>
            <person name="Mourier T."/>
            <person name="Nagra H."/>
            <person name="Otto T.D."/>
            <person name="Rawlings N."/>
            <person name="Sanchez A."/>
            <person name="Sanders M."/>
            <person name="Subramaniam C."/>
            <person name="Tay Y."/>
            <person name="Dear P."/>
            <person name="Doerig C."/>
            <person name="Gruber A."/>
            <person name="Parkinson J."/>
            <person name="Shirley M."/>
            <person name="Wan K.L."/>
            <person name="Berriman M."/>
            <person name="Tomley F."/>
            <person name="Pain A."/>
        </authorList>
    </citation>
    <scope>NUCLEOTIDE SEQUENCE [LARGE SCALE GENOMIC DNA]</scope>
    <source>
        <strain evidence="3">Houghton</strain>
    </source>
</reference>
<evidence type="ECO:0000313" key="3">
    <source>
        <dbReference type="EMBL" id="CDJ36598.1"/>
    </source>
</evidence>
<feature type="compositionally biased region" description="Polar residues" evidence="2">
    <location>
        <begin position="189"/>
        <end position="200"/>
    </location>
</feature>
<keyword evidence="1" id="KW-0175">Coiled coil</keyword>
<protein>
    <submittedName>
        <fullName evidence="3">Uncharacterized protein</fullName>
    </submittedName>
</protein>
<dbReference type="Proteomes" id="UP000030744">
    <property type="component" value="Unassembled WGS sequence"/>
</dbReference>
<dbReference type="OrthoDB" id="348432at2759"/>
<name>U6KMB5_9EIME</name>